<evidence type="ECO:0000313" key="2">
    <source>
        <dbReference type="Proteomes" id="UP001549104"/>
    </source>
</evidence>
<evidence type="ECO:0008006" key="3">
    <source>
        <dbReference type="Google" id="ProtNLM"/>
    </source>
</evidence>
<dbReference type="InterPro" id="IPR027417">
    <property type="entry name" value="P-loop_NTPase"/>
</dbReference>
<proteinExistence type="predicted"/>
<dbReference type="Proteomes" id="UP001549104">
    <property type="component" value="Unassembled WGS sequence"/>
</dbReference>
<accession>A0ABV2K362</accession>
<protein>
    <recommendedName>
        <fullName evidence="3">Nucleotide kinase</fullName>
    </recommendedName>
</protein>
<name>A0ABV2K362_SPOPS</name>
<keyword evidence="2" id="KW-1185">Reference proteome</keyword>
<evidence type="ECO:0000313" key="1">
    <source>
        <dbReference type="EMBL" id="MET3655262.1"/>
    </source>
</evidence>
<sequence length="355" mass="39182">MYGTITQYMGTAYTGAGISHKYDKLIASASQTFFLKCPPTNAISNVLNEATTHYLKRGYDVDRFMDPVQPDKTDAIYVKGPNLLILQASHPVALEPADIGGKHKVISFYDVYDEVKLVGQNGIIVEKLAESGIALGKALQSLAEAKDIHDDWEKVNIRRMMWEVHENKIASLKEELFGTIKLNKEAAVSHRLIGSLTSGGAQDFIPSITKRLERRILIKGLPGTGKSTLMKALGSEAEKRGFDVQYGWCGLDPAGVDLVIFPELSVCLLDATNPHVYDVEYPGDELLDLVHMCEEDAEAEKEISVIHEAYTEKMLDAAGYMQAYAQAENSMKATMDTAIMPSVFEKKSKILSELT</sequence>
<comment type="caution">
    <text evidence="1">The sequence shown here is derived from an EMBL/GenBank/DDBJ whole genome shotgun (WGS) entry which is preliminary data.</text>
</comment>
<dbReference type="EMBL" id="JBEPME010000001">
    <property type="protein sequence ID" value="MET3655262.1"/>
    <property type="molecule type" value="Genomic_DNA"/>
</dbReference>
<dbReference type="RefSeq" id="WP_067213289.1">
    <property type="nucleotide sequence ID" value="NZ_CP014616.1"/>
</dbReference>
<organism evidence="1 2">
    <name type="scientific">Sporosarcina psychrophila</name>
    <name type="common">Bacillus psychrophilus</name>
    <dbReference type="NCBI Taxonomy" id="1476"/>
    <lineage>
        <taxon>Bacteria</taxon>
        <taxon>Bacillati</taxon>
        <taxon>Bacillota</taxon>
        <taxon>Bacilli</taxon>
        <taxon>Bacillales</taxon>
        <taxon>Caryophanaceae</taxon>
        <taxon>Sporosarcina</taxon>
    </lineage>
</organism>
<dbReference type="Gene3D" id="3.40.50.300">
    <property type="entry name" value="P-loop containing nucleotide triphosphate hydrolases"/>
    <property type="match status" value="1"/>
</dbReference>
<dbReference type="SUPFAM" id="SSF52540">
    <property type="entry name" value="P-loop containing nucleoside triphosphate hydrolases"/>
    <property type="match status" value="1"/>
</dbReference>
<reference evidence="1 2" key="1">
    <citation type="submission" date="2024-06" db="EMBL/GenBank/DDBJ databases">
        <title>Sorghum-associated microbial communities from plants grown in Nebraska, USA.</title>
        <authorList>
            <person name="Schachtman D."/>
        </authorList>
    </citation>
    <scope>NUCLEOTIDE SEQUENCE [LARGE SCALE GENOMIC DNA]</scope>
    <source>
        <strain evidence="1 2">1288</strain>
    </source>
</reference>
<gene>
    <name evidence="1" type="ORF">ABIC55_000346</name>
</gene>